<dbReference type="Gene3D" id="1.25.40.10">
    <property type="entry name" value="Tetratricopeptide repeat domain"/>
    <property type="match status" value="1"/>
</dbReference>
<keyword evidence="3" id="KW-1185">Reference proteome</keyword>
<protein>
    <submittedName>
        <fullName evidence="2">Tetratricopeptide repeat protein</fullName>
    </submittedName>
</protein>
<evidence type="ECO:0000313" key="2">
    <source>
        <dbReference type="EMBL" id="NIX77812.1"/>
    </source>
</evidence>
<organism evidence="2 3">
    <name type="scientific">Microvirga terricola</name>
    <dbReference type="NCBI Taxonomy" id="2719797"/>
    <lineage>
        <taxon>Bacteria</taxon>
        <taxon>Pseudomonadati</taxon>
        <taxon>Pseudomonadota</taxon>
        <taxon>Alphaproteobacteria</taxon>
        <taxon>Hyphomicrobiales</taxon>
        <taxon>Methylobacteriaceae</taxon>
        <taxon>Microvirga</taxon>
    </lineage>
</organism>
<evidence type="ECO:0000256" key="1">
    <source>
        <dbReference type="SAM" id="SignalP"/>
    </source>
</evidence>
<dbReference type="Proteomes" id="UP000707352">
    <property type="component" value="Unassembled WGS sequence"/>
</dbReference>
<feature type="chain" id="PRO_5046089481" evidence="1">
    <location>
        <begin position="23"/>
        <end position="230"/>
    </location>
</feature>
<dbReference type="SUPFAM" id="SSF48452">
    <property type="entry name" value="TPR-like"/>
    <property type="match status" value="1"/>
</dbReference>
<accession>A0ABX0VDS2</accession>
<dbReference type="InterPro" id="IPR011990">
    <property type="entry name" value="TPR-like_helical_dom_sf"/>
</dbReference>
<comment type="caution">
    <text evidence="2">The sequence shown here is derived from an EMBL/GenBank/DDBJ whole genome shotgun (WGS) entry which is preliminary data.</text>
</comment>
<keyword evidence="1" id="KW-0732">Signal</keyword>
<reference evidence="2 3" key="1">
    <citation type="submission" date="2020-03" db="EMBL/GenBank/DDBJ databases">
        <title>The genome sequence of Microvirga sp. c23x22.</title>
        <authorList>
            <person name="Zhang X."/>
        </authorList>
    </citation>
    <scope>NUCLEOTIDE SEQUENCE [LARGE SCALE GENOMIC DNA]</scope>
    <source>
        <strain evidence="3">c23x22</strain>
    </source>
</reference>
<sequence>MNKIVVVFILLLGLTSASPVQAQMVEVAPGVSVSRKVYPVPANEAPFFNFAVKSDRMKAADDEFVSNMLKVMPDRAAAARRAINAGWSALIGPGDTTTAVKRFNQAYLLDPRESGIYQGFAAVVADRFKDYDFADELFRVAARMNAPSTALSADHGRVMLMAGRPHDAKPLLEKAIRDDPDWAGPRSNLAWATFLMGQVEEACRLVKEVRGRNMDSVTGDLELLKQKAHC</sequence>
<evidence type="ECO:0000313" key="3">
    <source>
        <dbReference type="Proteomes" id="UP000707352"/>
    </source>
</evidence>
<proteinExistence type="predicted"/>
<feature type="signal peptide" evidence="1">
    <location>
        <begin position="1"/>
        <end position="22"/>
    </location>
</feature>
<gene>
    <name evidence="2" type="ORF">HB375_14515</name>
</gene>
<dbReference type="EMBL" id="JAATJS010000004">
    <property type="protein sequence ID" value="NIX77812.1"/>
    <property type="molecule type" value="Genomic_DNA"/>
</dbReference>
<dbReference type="RefSeq" id="WP_167673694.1">
    <property type="nucleotide sequence ID" value="NZ_JAATJS010000004.1"/>
</dbReference>
<name>A0ABX0VDS2_9HYPH</name>
<dbReference type="Pfam" id="PF14559">
    <property type="entry name" value="TPR_19"/>
    <property type="match status" value="1"/>
</dbReference>